<feature type="compositionally biased region" description="Basic and acidic residues" evidence="1">
    <location>
        <begin position="44"/>
        <end position="65"/>
    </location>
</feature>
<dbReference type="AlphaFoldDB" id="A0A5D3CCC0"/>
<name>A0A5D3CCC0_CUCMM</name>
<sequence length="86" mass="9265">MSSDPVGCTYQSSDPVGYTYQPSDPVDTHINLAIPKDTQQSSDPEGHHACKEKEMAGVGLDKDRSGGWVLRGRGGRRMKRDSDGSG</sequence>
<gene>
    <name evidence="2" type="ORF">E5676_scaffold265G00800</name>
</gene>
<reference evidence="2 3" key="1">
    <citation type="submission" date="2019-08" db="EMBL/GenBank/DDBJ databases">
        <title>Draft genome sequences of two oriental melons (Cucumis melo L. var makuwa).</title>
        <authorList>
            <person name="Kwon S.-Y."/>
        </authorList>
    </citation>
    <scope>NUCLEOTIDE SEQUENCE [LARGE SCALE GENOMIC DNA]</scope>
    <source>
        <strain evidence="3">cv. Chang Bougi</strain>
        <tissue evidence="2">Leaf</tissue>
    </source>
</reference>
<feature type="region of interest" description="Disordered" evidence="1">
    <location>
        <begin position="36"/>
        <end position="86"/>
    </location>
</feature>
<accession>A0A5D3CCC0</accession>
<proteinExistence type="predicted"/>
<evidence type="ECO:0000313" key="2">
    <source>
        <dbReference type="EMBL" id="TYK07959.1"/>
    </source>
</evidence>
<dbReference type="EMBL" id="SSTD01012952">
    <property type="protein sequence ID" value="TYK07959.1"/>
    <property type="molecule type" value="Genomic_DNA"/>
</dbReference>
<evidence type="ECO:0000313" key="3">
    <source>
        <dbReference type="Proteomes" id="UP000321947"/>
    </source>
</evidence>
<evidence type="ECO:0000256" key="1">
    <source>
        <dbReference type="SAM" id="MobiDB-lite"/>
    </source>
</evidence>
<comment type="caution">
    <text evidence="2">The sequence shown here is derived from an EMBL/GenBank/DDBJ whole genome shotgun (WGS) entry which is preliminary data.</text>
</comment>
<protein>
    <submittedName>
        <fullName evidence="2">NBS-LRR type resistance protein</fullName>
    </submittedName>
</protein>
<dbReference type="Proteomes" id="UP000321947">
    <property type="component" value="Unassembled WGS sequence"/>
</dbReference>
<organism evidence="2 3">
    <name type="scientific">Cucumis melo var. makuwa</name>
    <name type="common">Oriental melon</name>
    <dbReference type="NCBI Taxonomy" id="1194695"/>
    <lineage>
        <taxon>Eukaryota</taxon>
        <taxon>Viridiplantae</taxon>
        <taxon>Streptophyta</taxon>
        <taxon>Embryophyta</taxon>
        <taxon>Tracheophyta</taxon>
        <taxon>Spermatophyta</taxon>
        <taxon>Magnoliopsida</taxon>
        <taxon>eudicotyledons</taxon>
        <taxon>Gunneridae</taxon>
        <taxon>Pentapetalae</taxon>
        <taxon>rosids</taxon>
        <taxon>fabids</taxon>
        <taxon>Cucurbitales</taxon>
        <taxon>Cucurbitaceae</taxon>
        <taxon>Benincaseae</taxon>
        <taxon>Cucumis</taxon>
    </lineage>
</organism>